<gene>
    <name evidence="3" type="ORF">OM960_13425</name>
</gene>
<evidence type="ECO:0000256" key="1">
    <source>
        <dbReference type="ARBA" id="ARBA00006611"/>
    </source>
</evidence>
<dbReference type="EMBL" id="JAPDOG010000011">
    <property type="protein sequence ID" value="MCW3782587.1"/>
    <property type="molecule type" value="Genomic_DNA"/>
</dbReference>
<name>A0ABT3J4H6_9RHOB</name>
<sequence length="423" mass="46395">MAPESQKPVSAALSRKMSPGVERARAAELDRDTLAAFMLEAEPQRISMDEFRQILMSAVLTGASDVTFQTDQQPRAEIHGILYRAMRRPLSPSEVDLILIESYGGANARTEVNGQRVLDYSYELNLPDGARQRFRVNATGIYGRDGSGVEITFRALPSKTPDLTMVQIDDREIAALTPRDGIVVIAGATGSGKSTTMAAVTRYHLEASPRPVKIVDIQAPIEYTFRDVMGGTSGSSSIIGQSEIGKHIRSFADGVHSALRRKPNIINVGEARDFETISASLEASLTGHLVYTTTHAGSVADAIRRLLTTFPGNERESRAYDLVSALRFLMVQHLVPRADRPGRVPVREYLRFTDRVREILLSSPISSWSSIVTREVNGEVEGRTPEDQRVSLTDVAGRFFRDGVISRADALRLGGPSAVMEIR</sequence>
<proteinExistence type="inferred from homology"/>
<evidence type="ECO:0000313" key="3">
    <source>
        <dbReference type="EMBL" id="MCW3782587.1"/>
    </source>
</evidence>
<dbReference type="PANTHER" id="PTHR30486:SF6">
    <property type="entry name" value="TYPE IV PILUS RETRACTATION ATPASE PILT"/>
    <property type="match status" value="1"/>
</dbReference>
<comment type="caution">
    <text evidence="3">The sequence shown here is derived from an EMBL/GenBank/DDBJ whole genome shotgun (WGS) entry which is preliminary data.</text>
</comment>
<dbReference type="Pfam" id="PF00437">
    <property type="entry name" value="T2SSE"/>
    <property type="match status" value="1"/>
</dbReference>
<reference evidence="3 4" key="1">
    <citation type="submission" date="2022-10" db="EMBL/GenBank/DDBJ databases">
        <title>Defluviimonas sp. CAU 1641 isolated from mud.</title>
        <authorList>
            <person name="Kim W."/>
        </authorList>
    </citation>
    <scope>NUCLEOTIDE SEQUENCE [LARGE SCALE GENOMIC DNA]</scope>
    <source>
        <strain evidence="3 4">CAU 1641</strain>
    </source>
</reference>
<dbReference type="Gene3D" id="3.30.450.90">
    <property type="match status" value="1"/>
</dbReference>
<dbReference type="Proteomes" id="UP001207582">
    <property type="component" value="Unassembled WGS sequence"/>
</dbReference>
<dbReference type="InterPro" id="IPR050921">
    <property type="entry name" value="T4SS_GSP_E_ATPase"/>
</dbReference>
<dbReference type="Gene3D" id="3.40.50.300">
    <property type="entry name" value="P-loop containing nucleotide triphosphate hydrolases"/>
    <property type="match status" value="1"/>
</dbReference>
<comment type="similarity">
    <text evidence="1">Belongs to the GSP E family.</text>
</comment>
<accession>A0ABT3J4H6</accession>
<keyword evidence="4" id="KW-1185">Reference proteome</keyword>
<dbReference type="InterPro" id="IPR001482">
    <property type="entry name" value="T2SS/T4SS_dom"/>
</dbReference>
<evidence type="ECO:0000259" key="2">
    <source>
        <dbReference type="Pfam" id="PF00437"/>
    </source>
</evidence>
<dbReference type="InterPro" id="IPR027417">
    <property type="entry name" value="P-loop_NTPase"/>
</dbReference>
<dbReference type="PANTHER" id="PTHR30486">
    <property type="entry name" value="TWITCHING MOTILITY PROTEIN PILT"/>
    <property type="match status" value="1"/>
</dbReference>
<dbReference type="RefSeq" id="WP_264772321.1">
    <property type="nucleotide sequence ID" value="NZ_JAPDOG010000011.1"/>
</dbReference>
<protein>
    <submittedName>
        <fullName evidence="3">ATPase, T2SS/T4P/T4SS family</fullName>
    </submittedName>
</protein>
<feature type="domain" description="Bacterial type II secretion system protein E" evidence="2">
    <location>
        <begin position="52"/>
        <end position="343"/>
    </location>
</feature>
<organism evidence="3 4">
    <name type="scientific">Defluviimonas salinarum</name>
    <dbReference type="NCBI Taxonomy" id="2992147"/>
    <lineage>
        <taxon>Bacteria</taxon>
        <taxon>Pseudomonadati</taxon>
        <taxon>Pseudomonadota</taxon>
        <taxon>Alphaproteobacteria</taxon>
        <taxon>Rhodobacterales</taxon>
        <taxon>Paracoccaceae</taxon>
        <taxon>Albidovulum</taxon>
    </lineage>
</organism>
<dbReference type="SUPFAM" id="SSF52540">
    <property type="entry name" value="P-loop containing nucleoside triphosphate hydrolases"/>
    <property type="match status" value="1"/>
</dbReference>
<evidence type="ECO:0000313" key="4">
    <source>
        <dbReference type="Proteomes" id="UP001207582"/>
    </source>
</evidence>